<feature type="region of interest" description="Disordered" evidence="2">
    <location>
        <begin position="207"/>
        <end position="236"/>
    </location>
</feature>
<gene>
    <name evidence="4" type="ORF">EVOR1521_LOCUS24472</name>
</gene>
<feature type="domain" description="RNA-binding S4" evidence="3">
    <location>
        <begin position="59"/>
        <end position="120"/>
    </location>
</feature>
<dbReference type="InterPro" id="IPR020094">
    <property type="entry name" value="TruA/RsuA/RluB/E/F_N"/>
</dbReference>
<dbReference type="InterPro" id="IPR002942">
    <property type="entry name" value="S4_RNA-bd"/>
</dbReference>
<dbReference type="InterPro" id="IPR050343">
    <property type="entry name" value="RsuA_PseudoU_synthase"/>
</dbReference>
<evidence type="ECO:0000256" key="2">
    <source>
        <dbReference type="SAM" id="MobiDB-lite"/>
    </source>
</evidence>
<dbReference type="SMART" id="SM00363">
    <property type="entry name" value="S4"/>
    <property type="match status" value="1"/>
</dbReference>
<dbReference type="PANTHER" id="PTHR47683:SF2">
    <property type="entry name" value="RNA-BINDING S4 DOMAIN-CONTAINING PROTEIN"/>
    <property type="match status" value="1"/>
</dbReference>
<dbReference type="GO" id="GO:0009982">
    <property type="term" value="F:pseudouridine synthase activity"/>
    <property type="evidence" value="ECO:0007669"/>
    <property type="project" value="InterPro"/>
</dbReference>
<evidence type="ECO:0000259" key="3">
    <source>
        <dbReference type="SMART" id="SM00363"/>
    </source>
</evidence>
<keyword evidence="5" id="KW-1185">Reference proteome</keyword>
<dbReference type="PANTHER" id="PTHR47683">
    <property type="entry name" value="PSEUDOURIDINE SYNTHASE FAMILY PROTEIN-RELATED"/>
    <property type="match status" value="1"/>
</dbReference>
<evidence type="ECO:0000313" key="5">
    <source>
        <dbReference type="Proteomes" id="UP001178507"/>
    </source>
</evidence>
<dbReference type="SUPFAM" id="SSF55174">
    <property type="entry name" value="Alpha-L RNA-binding motif"/>
    <property type="match status" value="1"/>
</dbReference>
<dbReference type="Pfam" id="PF01479">
    <property type="entry name" value="S4"/>
    <property type="match status" value="1"/>
</dbReference>
<evidence type="ECO:0000256" key="1">
    <source>
        <dbReference type="PROSITE-ProRule" id="PRU00182"/>
    </source>
</evidence>
<name>A0AA36JA61_9DINO</name>
<dbReference type="InterPro" id="IPR036986">
    <property type="entry name" value="S4_RNA-bd_sf"/>
</dbReference>
<proteinExistence type="predicted"/>
<reference evidence="4" key="1">
    <citation type="submission" date="2023-08" db="EMBL/GenBank/DDBJ databases">
        <authorList>
            <person name="Chen Y."/>
            <person name="Shah S."/>
            <person name="Dougan E. K."/>
            <person name="Thang M."/>
            <person name="Chan C."/>
        </authorList>
    </citation>
    <scope>NUCLEOTIDE SEQUENCE</scope>
</reference>
<comment type="caution">
    <text evidence="4">The sequence shown here is derived from an EMBL/GenBank/DDBJ whole genome shotgun (WGS) entry which is preliminary data.</text>
</comment>
<feature type="compositionally biased region" description="Basic and acidic residues" evidence="2">
    <location>
        <begin position="223"/>
        <end position="236"/>
    </location>
</feature>
<dbReference type="CDD" id="cd00165">
    <property type="entry name" value="S4"/>
    <property type="match status" value="1"/>
</dbReference>
<dbReference type="Proteomes" id="UP001178507">
    <property type="component" value="Unassembled WGS sequence"/>
</dbReference>
<accession>A0AA36JA61</accession>
<keyword evidence="1" id="KW-0694">RNA-binding</keyword>
<sequence>MIGALAPAVPSTPALAGRAEGGSFPALRARRADSACWRLAVLGVVARAAKAKSGKAAKPGLEKEISRLGVASRRHLTRLIRGGRVTVEGQVVRNPKEEVALEAELAIDAIPLHRDPPALLKFHKPYDVISSMDEKNRTDLSDALPGQHAPWDQEAVEEARVALGGRVKPQEVKEMLAEQGMRPWVALGQYHPVGRLDRDTTGLLLFSRDGVRGPRGRSGLQEDWSHGKRGAEKRPI</sequence>
<dbReference type="PROSITE" id="PS50889">
    <property type="entry name" value="S4"/>
    <property type="match status" value="1"/>
</dbReference>
<evidence type="ECO:0000313" key="4">
    <source>
        <dbReference type="EMBL" id="CAJ1401293.1"/>
    </source>
</evidence>
<dbReference type="AlphaFoldDB" id="A0AA36JA61"/>
<dbReference type="EMBL" id="CAUJNA010003408">
    <property type="protein sequence ID" value="CAJ1401293.1"/>
    <property type="molecule type" value="Genomic_DNA"/>
</dbReference>
<dbReference type="Gene3D" id="3.30.70.580">
    <property type="entry name" value="Pseudouridine synthase I, catalytic domain, N-terminal subdomain"/>
    <property type="match status" value="1"/>
</dbReference>
<dbReference type="GO" id="GO:0003723">
    <property type="term" value="F:RNA binding"/>
    <property type="evidence" value="ECO:0007669"/>
    <property type="project" value="UniProtKB-KW"/>
</dbReference>
<protein>
    <recommendedName>
        <fullName evidence="3">RNA-binding S4 domain-containing protein</fullName>
    </recommendedName>
</protein>
<organism evidence="4 5">
    <name type="scientific">Effrenium voratum</name>
    <dbReference type="NCBI Taxonomy" id="2562239"/>
    <lineage>
        <taxon>Eukaryota</taxon>
        <taxon>Sar</taxon>
        <taxon>Alveolata</taxon>
        <taxon>Dinophyceae</taxon>
        <taxon>Suessiales</taxon>
        <taxon>Symbiodiniaceae</taxon>
        <taxon>Effrenium</taxon>
    </lineage>
</organism>
<dbReference type="Gene3D" id="3.10.290.10">
    <property type="entry name" value="RNA-binding S4 domain"/>
    <property type="match status" value="1"/>
</dbReference>